<feature type="region of interest" description="Disordered" evidence="1">
    <location>
        <begin position="1"/>
        <end position="56"/>
    </location>
</feature>
<evidence type="ECO:0000256" key="1">
    <source>
        <dbReference type="SAM" id="MobiDB-lite"/>
    </source>
</evidence>
<sequence length="56" mass="5725">MTHDDNAIDSDDTEATEKPGGLGQDGTIPPDADGVAAGHTDEASNFNPEEDEDAPA</sequence>
<dbReference type="RefSeq" id="WP_261607744.1">
    <property type="nucleotide sequence ID" value="NZ_JAODOR010000017.1"/>
</dbReference>
<protein>
    <submittedName>
        <fullName evidence="2">Uncharacterized protein</fullName>
    </submittedName>
</protein>
<reference evidence="2 3" key="1">
    <citation type="journal article" date="2024" name="Int. J. Syst. Evol. Microbiol.">
        <title>Microbacterium memoriense sp. nov., a member of the Actinomycetota from marine beach sediment of the north coast of Portugal.</title>
        <authorList>
            <person name="Santos J.D.N.D."/>
            <person name="Klimek D."/>
            <person name="Calusinska M."/>
            <person name="Lobo-da-Cunha A."/>
            <person name="Catita J."/>
            <person name="Goncalves H."/>
            <person name="Gonzalez I."/>
            <person name="Lage O.M."/>
        </authorList>
    </citation>
    <scope>NUCLEOTIDE SEQUENCE [LARGE SCALE GENOMIC DNA]</scope>
    <source>
        <strain evidence="2 3">PMIC_1C1B</strain>
    </source>
</reference>
<dbReference type="EMBL" id="JAODOR010000017">
    <property type="protein sequence ID" value="MCT9003213.1"/>
    <property type="molecule type" value="Genomic_DNA"/>
</dbReference>
<name>A0ABT2PF19_9MICO</name>
<dbReference type="Proteomes" id="UP001300496">
    <property type="component" value="Unassembled WGS sequence"/>
</dbReference>
<organism evidence="2 3">
    <name type="scientific">Microbacterium memoriense</name>
    <dbReference type="NCBI Taxonomy" id="2978350"/>
    <lineage>
        <taxon>Bacteria</taxon>
        <taxon>Bacillati</taxon>
        <taxon>Actinomycetota</taxon>
        <taxon>Actinomycetes</taxon>
        <taxon>Micrococcales</taxon>
        <taxon>Microbacteriaceae</taxon>
        <taxon>Microbacterium</taxon>
    </lineage>
</organism>
<evidence type="ECO:0000313" key="2">
    <source>
        <dbReference type="EMBL" id="MCT9003213.1"/>
    </source>
</evidence>
<accession>A0ABT2PF19</accession>
<evidence type="ECO:0000313" key="3">
    <source>
        <dbReference type="Proteomes" id="UP001300496"/>
    </source>
</evidence>
<gene>
    <name evidence="2" type="ORF">N4R40_12675</name>
</gene>
<keyword evidence="3" id="KW-1185">Reference proteome</keyword>
<comment type="caution">
    <text evidence="2">The sequence shown here is derived from an EMBL/GenBank/DDBJ whole genome shotgun (WGS) entry which is preliminary data.</text>
</comment>
<proteinExistence type="predicted"/>